<organism evidence="6 7">
    <name type="scientific">Prochlorococcus marinus (strain MIT 9313)</name>
    <dbReference type="NCBI Taxonomy" id="74547"/>
    <lineage>
        <taxon>Bacteria</taxon>
        <taxon>Bacillati</taxon>
        <taxon>Cyanobacteriota</taxon>
        <taxon>Cyanophyceae</taxon>
        <taxon>Synechococcales</taxon>
        <taxon>Prochlorococcaceae</taxon>
        <taxon>Prochlorococcus</taxon>
    </lineage>
</organism>
<reference evidence="6 7" key="1">
    <citation type="journal article" date="2003" name="Nature">
        <title>Genome divergence in two Prochlorococcus ecotypes reflects oceanic niche differentiation.</title>
        <authorList>
            <person name="Rocap G."/>
            <person name="Larimer F.W."/>
            <person name="Lamerdin J.E."/>
            <person name="Malfatti S."/>
            <person name="Chain P."/>
            <person name="Ahlgren N.A."/>
            <person name="Arellano A."/>
            <person name="Coleman M."/>
            <person name="Hauser L."/>
            <person name="Hess W.R."/>
            <person name="Johnson Z.I."/>
            <person name="Land M.L."/>
            <person name="Lindell D."/>
            <person name="Post A.F."/>
            <person name="Regala W."/>
            <person name="Shah M."/>
            <person name="Shaw S.L."/>
            <person name="Steglich C."/>
            <person name="Sullivan M.B."/>
            <person name="Ting C.S."/>
            <person name="Tolonen A."/>
            <person name="Webb E.A."/>
            <person name="Zinser E.R."/>
            <person name="Chisholm S.W."/>
        </authorList>
    </citation>
    <scope>NUCLEOTIDE SEQUENCE [LARGE SCALE GENOMIC DNA]</scope>
    <source>
        <strain evidence="7">MIT 9313</strain>
    </source>
</reference>
<dbReference type="KEGG" id="pmt:PMT_1088"/>
<proteinExistence type="predicted"/>
<evidence type="ECO:0000256" key="5">
    <source>
        <dbReference type="SAM" id="Phobius"/>
    </source>
</evidence>
<evidence type="ECO:0000313" key="6">
    <source>
        <dbReference type="EMBL" id="CAE21263.1"/>
    </source>
</evidence>
<gene>
    <name evidence="6" type="ordered locus">PMT_1088</name>
</gene>
<feature type="transmembrane region" description="Helical" evidence="5">
    <location>
        <begin position="85"/>
        <end position="107"/>
    </location>
</feature>
<dbReference type="Pfam" id="PF04191">
    <property type="entry name" value="PEMT"/>
    <property type="match status" value="1"/>
</dbReference>
<dbReference type="EMBL" id="BX548175">
    <property type="protein sequence ID" value="CAE21263.1"/>
    <property type="molecule type" value="Genomic_DNA"/>
</dbReference>
<dbReference type="Gene3D" id="1.20.120.1630">
    <property type="match status" value="1"/>
</dbReference>
<dbReference type="AlphaFoldDB" id="Q7V6Q8"/>
<keyword evidence="3 5" id="KW-1133">Transmembrane helix</keyword>
<dbReference type="PANTHER" id="PTHR43847:SF1">
    <property type="entry name" value="BLL3993 PROTEIN"/>
    <property type="match status" value="1"/>
</dbReference>
<name>Q7V6Q8_PROMM</name>
<evidence type="ECO:0000256" key="1">
    <source>
        <dbReference type="ARBA" id="ARBA00004127"/>
    </source>
</evidence>
<evidence type="ECO:0008006" key="8">
    <source>
        <dbReference type="Google" id="ProtNLM"/>
    </source>
</evidence>
<accession>Q7V6Q8</accession>
<keyword evidence="4 5" id="KW-0472">Membrane</keyword>
<evidence type="ECO:0000256" key="3">
    <source>
        <dbReference type="ARBA" id="ARBA00022989"/>
    </source>
</evidence>
<dbReference type="PANTHER" id="PTHR43847">
    <property type="entry name" value="BLL3993 PROTEIN"/>
    <property type="match status" value="1"/>
</dbReference>
<keyword evidence="2 5" id="KW-0812">Transmembrane</keyword>
<dbReference type="InterPro" id="IPR052527">
    <property type="entry name" value="Metal_cation-efflux_comp"/>
</dbReference>
<dbReference type="Proteomes" id="UP000001423">
    <property type="component" value="Chromosome"/>
</dbReference>
<protein>
    <recommendedName>
        <fullName evidence="8">Isoprenylcysteine carboxyl methyltransferase (ICMT) family protein</fullName>
    </recommendedName>
</protein>
<feature type="transmembrane region" description="Helical" evidence="5">
    <location>
        <begin position="141"/>
        <end position="169"/>
    </location>
</feature>
<evidence type="ECO:0000256" key="2">
    <source>
        <dbReference type="ARBA" id="ARBA00022692"/>
    </source>
</evidence>
<dbReference type="eggNOG" id="COG2020">
    <property type="taxonomic scope" value="Bacteria"/>
</dbReference>
<comment type="subcellular location">
    <subcellularLocation>
        <location evidence="1">Endomembrane system</location>
        <topology evidence="1">Multi-pass membrane protein</topology>
    </subcellularLocation>
</comment>
<dbReference type="GO" id="GO:0012505">
    <property type="term" value="C:endomembrane system"/>
    <property type="evidence" value="ECO:0007669"/>
    <property type="project" value="UniProtKB-SubCell"/>
</dbReference>
<keyword evidence="7" id="KW-1185">Reference proteome</keyword>
<evidence type="ECO:0000256" key="4">
    <source>
        <dbReference type="ARBA" id="ARBA00023136"/>
    </source>
</evidence>
<sequence>MQGFCYSVCADLCEQIHVMASMSNSSKQSPAESLGMAFSGWGLSWGGWLDNRQGEWWLLAQIILIAAHLLPPWPALERWGYRWPLPITIFGACLFCVGVLLVVQAFWRLGASLSPLPDPKPAAALVTMGAYRRCRHPLYQALLLCSAGVAIALGSLLHVALFLALCLLLRGKARREERKLMILHPEYSAYRASTAAIIPGFPLLDWRS</sequence>
<dbReference type="InterPro" id="IPR007318">
    <property type="entry name" value="Phopholipid_MeTrfase"/>
</dbReference>
<dbReference type="HOGENOM" id="CLU_065200_5_0_3"/>
<evidence type="ECO:0000313" key="7">
    <source>
        <dbReference type="Proteomes" id="UP000001423"/>
    </source>
</evidence>